<evidence type="ECO:0000313" key="8">
    <source>
        <dbReference type="EMBL" id="KAF7112194.1"/>
    </source>
</evidence>
<dbReference type="FunFam" id="2.90.10.10:FF:000001">
    <property type="entry name" value="G-type lectin S-receptor-like serine/threonine-protein kinase"/>
    <property type="match status" value="1"/>
</dbReference>
<protein>
    <recommendedName>
        <fullName evidence="10">Non-specific serine/threonine protein kinase</fullName>
    </recommendedName>
</protein>
<dbReference type="SMART" id="SM00108">
    <property type="entry name" value="B_lectin"/>
    <property type="match status" value="1"/>
</dbReference>
<dbReference type="FunFam" id="3.50.4.10:FF:000002">
    <property type="entry name" value="G-type lectin S-receptor-like serine/threonine-protein kinase"/>
    <property type="match status" value="1"/>
</dbReference>
<dbReference type="PANTHER" id="PTHR32444:SF183">
    <property type="entry name" value="APPLE DOMAIN-CONTAINING PROTEIN"/>
    <property type="match status" value="1"/>
</dbReference>
<dbReference type="SUPFAM" id="SSF56112">
    <property type="entry name" value="Protein kinase-like (PK-like)"/>
    <property type="match status" value="2"/>
</dbReference>
<keyword evidence="3" id="KW-1015">Disulfide bond</keyword>
<evidence type="ECO:0000256" key="2">
    <source>
        <dbReference type="ARBA" id="ARBA00022729"/>
    </source>
</evidence>
<dbReference type="InterPro" id="IPR003609">
    <property type="entry name" value="Pan_app"/>
</dbReference>
<dbReference type="InterPro" id="IPR000858">
    <property type="entry name" value="S_locus_glycoprot_dom"/>
</dbReference>
<evidence type="ECO:0000256" key="3">
    <source>
        <dbReference type="ARBA" id="ARBA00023157"/>
    </source>
</evidence>
<keyword evidence="4" id="KW-0675">Receptor</keyword>
<keyword evidence="2" id="KW-0732">Signal</keyword>
<organism evidence="8 9">
    <name type="scientific">Rhododendron simsii</name>
    <name type="common">Sims's rhododendron</name>
    <dbReference type="NCBI Taxonomy" id="118357"/>
    <lineage>
        <taxon>Eukaryota</taxon>
        <taxon>Viridiplantae</taxon>
        <taxon>Streptophyta</taxon>
        <taxon>Embryophyta</taxon>
        <taxon>Tracheophyta</taxon>
        <taxon>Spermatophyta</taxon>
        <taxon>Magnoliopsida</taxon>
        <taxon>eudicotyledons</taxon>
        <taxon>Gunneridae</taxon>
        <taxon>Pentapetalae</taxon>
        <taxon>asterids</taxon>
        <taxon>Ericales</taxon>
        <taxon>Ericaceae</taxon>
        <taxon>Ericoideae</taxon>
        <taxon>Rhodoreae</taxon>
        <taxon>Rhododendron</taxon>
    </lineage>
</organism>
<sequence length="642" mass="71606">MGFFSPGTSKKRYVGIWYKNIPITTVVWVANRETPLFDTSGVLKLTSPGILVLVNGTNEIIWSTNTSRTAQDPVAQLFDSGNMVVRNADDEMKAESLLWQSFDYPGDTFLPGMKLGKNLSTGHEWYLSSWKSDDDPAQGVFTLVLNARGYPQMFIRNGTNDLYCSGPWNGLRFSGIPDTSTIPGFSSYFSTEEVFYTHELTNTSVVTRSVLTPEGYITLSLWVDQTRSWLAMASAPKASCDTYASCGSYGICIINNSPMCECLNEFLPKYPKDWDRFDWSSGCVRKTPLGCHEGGEDGFVKYSNVKLPDTRNSWFDTRMSLEECRRMCLGNCSCMAYANLDIREAGTGCLLWFDDLIDFKELIGGSGQDIYLRMASSESEGKDLLSFDLGTSIGADNATLTEDIKSQNSRNKEVDLPSGYMSPEYALEGLFSVKSDVFSFGVLLLEILSGKRNRSFYKSDSFNLLGYAWDLWKNGRGLDFKDPILEDMSSTNMLLRYVNIGLLCVQESAADRPTMSIVVSMLSNELVLMIGFILESSGYMSPEYALEGLFSVKSDVFSFGVLLVDHPGDTFLSGMKLGKNLLTGREWYHSSWKSYDDPAQEDYSFGFDTHAYPQIILRNGMVLLRCTVLDHGMVSSLAGLQP</sequence>
<dbReference type="InterPro" id="IPR001245">
    <property type="entry name" value="Ser-Thr/Tyr_kinase_cat_dom"/>
</dbReference>
<dbReference type="Pfam" id="PF01453">
    <property type="entry name" value="B_lectin"/>
    <property type="match status" value="1"/>
</dbReference>
<dbReference type="GO" id="GO:0048544">
    <property type="term" value="P:recognition of pollen"/>
    <property type="evidence" value="ECO:0007669"/>
    <property type="project" value="InterPro"/>
</dbReference>
<dbReference type="Gene3D" id="1.10.510.10">
    <property type="entry name" value="Transferase(Phosphotransferase) domain 1"/>
    <property type="match status" value="2"/>
</dbReference>
<dbReference type="Gene3D" id="3.50.4.10">
    <property type="entry name" value="Hepatocyte Growth Factor"/>
    <property type="match status" value="1"/>
</dbReference>
<evidence type="ECO:0000256" key="4">
    <source>
        <dbReference type="ARBA" id="ARBA00023170"/>
    </source>
</evidence>
<dbReference type="PANTHER" id="PTHR32444">
    <property type="entry name" value="BULB-TYPE LECTIN DOMAIN-CONTAINING PROTEIN"/>
    <property type="match status" value="1"/>
</dbReference>
<evidence type="ECO:0008006" key="10">
    <source>
        <dbReference type="Google" id="ProtNLM"/>
    </source>
</evidence>
<proteinExistence type="predicted"/>
<evidence type="ECO:0000256" key="1">
    <source>
        <dbReference type="ARBA" id="ARBA00022553"/>
    </source>
</evidence>
<feature type="domain" description="Bulb-type lectin" evidence="6">
    <location>
        <begin position="1"/>
        <end position="98"/>
    </location>
</feature>
<evidence type="ECO:0000259" key="7">
    <source>
        <dbReference type="PROSITE" id="PS50948"/>
    </source>
</evidence>
<dbReference type="Pfam" id="PF08276">
    <property type="entry name" value="PAN_2"/>
    <property type="match status" value="1"/>
</dbReference>
<dbReference type="Pfam" id="PF07714">
    <property type="entry name" value="PK_Tyr_Ser-Thr"/>
    <property type="match status" value="1"/>
</dbReference>
<dbReference type="EMBL" id="WJXA01000552">
    <property type="protein sequence ID" value="KAF7112194.1"/>
    <property type="molecule type" value="Genomic_DNA"/>
</dbReference>
<dbReference type="InterPro" id="IPR011009">
    <property type="entry name" value="Kinase-like_dom_sf"/>
</dbReference>
<feature type="domain" description="Apple" evidence="7">
    <location>
        <begin position="291"/>
        <end position="375"/>
    </location>
</feature>
<evidence type="ECO:0000313" key="9">
    <source>
        <dbReference type="Proteomes" id="UP000626092"/>
    </source>
</evidence>
<dbReference type="Pfam" id="PF00954">
    <property type="entry name" value="S_locus_glycop"/>
    <property type="match status" value="1"/>
</dbReference>
<evidence type="ECO:0000259" key="6">
    <source>
        <dbReference type="PROSITE" id="PS50927"/>
    </source>
</evidence>
<accession>A0A834FTA4</accession>
<evidence type="ECO:0000256" key="5">
    <source>
        <dbReference type="ARBA" id="ARBA00023180"/>
    </source>
</evidence>
<keyword evidence="1" id="KW-0597">Phosphoprotein</keyword>
<keyword evidence="9" id="KW-1185">Reference proteome</keyword>
<dbReference type="Proteomes" id="UP000626092">
    <property type="component" value="Unassembled WGS sequence"/>
</dbReference>
<dbReference type="CDD" id="cd01098">
    <property type="entry name" value="PAN_AP_plant"/>
    <property type="match status" value="1"/>
</dbReference>
<dbReference type="AlphaFoldDB" id="A0A834FTA4"/>
<name>A0A834FTA4_RHOSS</name>
<dbReference type="PROSITE" id="PS50948">
    <property type="entry name" value="PAN"/>
    <property type="match status" value="1"/>
</dbReference>
<dbReference type="Gene3D" id="2.90.10.10">
    <property type="entry name" value="Bulb-type lectin domain"/>
    <property type="match status" value="1"/>
</dbReference>
<dbReference type="InterPro" id="IPR036426">
    <property type="entry name" value="Bulb-type_lectin_dom_sf"/>
</dbReference>
<dbReference type="OrthoDB" id="785331at2759"/>
<keyword evidence="5" id="KW-0325">Glycoprotein</keyword>
<dbReference type="InterPro" id="IPR001480">
    <property type="entry name" value="Bulb-type_lectin_dom"/>
</dbReference>
<reference evidence="8" key="1">
    <citation type="submission" date="2019-11" db="EMBL/GenBank/DDBJ databases">
        <authorList>
            <person name="Liu Y."/>
            <person name="Hou J."/>
            <person name="Li T.-Q."/>
            <person name="Guan C.-H."/>
            <person name="Wu X."/>
            <person name="Wu H.-Z."/>
            <person name="Ling F."/>
            <person name="Zhang R."/>
            <person name="Shi X.-G."/>
            <person name="Ren J.-P."/>
            <person name="Chen E.-F."/>
            <person name="Sun J.-M."/>
        </authorList>
    </citation>
    <scope>NUCLEOTIDE SEQUENCE</scope>
    <source>
        <strain evidence="8">Adult_tree_wgs_1</strain>
        <tissue evidence="8">Leaves</tissue>
    </source>
</reference>
<dbReference type="PROSITE" id="PS50927">
    <property type="entry name" value="BULB_LECTIN"/>
    <property type="match status" value="1"/>
</dbReference>
<dbReference type="SUPFAM" id="SSF51110">
    <property type="entry name" value="alpha-D-mannose-specific plant lectins"/>
    <property type="match status" value="1"/>
</dbReference>
<comment type="caution">
    <text evidence="8">The sequence shown here is derived from an EMBL/GenBank/DDBJ whole genome shotgun (WGS) entry which is preliminary data.</text>
</comment>
<dbReference type="CDD" id="cd00028">
    <property type="entry name" value="B_lectin"/>
    <property type="match status" value="1"/>
</dbReference>
<dbReference type="SMART" id="SM00473">
    <property type="entry name" value="PAN_AP"/>
    <property type="match status" value="1"/>
</dbReference>
<dbReference type="GO" id="GO:0004672">
    <property type="term" value="F:protein kinase activity"/>
    <property type="evidence" value="ECO:0007669"/>
    <property type="project" value="InterPro"/>
</dbReference>
<gene>
    <name evidence="8" type="ORF">RHSIM_RhsimUnG0255800</name>
</gene>